<dbReference type="Proteomes" id="UP000321337">
    <property type="component" value="Unassembled WGS sequence"/>
</dbReference>
<dbReference type="RefSeq" id="WP_147073506.1">
    <property type="nucleotide sequence ID" value="NZ_AP021884.1"/>
</dbReference>
<dbReference type="AlphaFoldDB" id="A0A512L8Y9"/>
<dbReference type="EMBL" id="BKAD01000021">
    <property type="protein sequence ID" value="GEP30956.1"/>
    <property type="molecule type" value="Genomic_DNA"/>
</dbReference>
<sequence>MSNAHVGSAFDDFLAEEAMLDEATAVAVKRVIAWQIEQEMAAQKLTKTAMAKKMHTSRAALNRLLDETDTSLTLTTLASAAAALGKQMRFELSGT</sequence>
<evidence type="ECO:0000313" key="3">
    <source>
        <dbReference type="Proteomes" id="UP000321337"/>
    </source>
</evidence>
<name>A0A512L8Y9_9PROT</name>
<comment type="caution">
    <text evidence="2">The sequence shown here is derived from an EMBL/GenBank/DDBJ whole genome shotgun (WGS) entry which is preliminary data.</text>
</comment>
<dbReference type="Gene3D" id="1.10.260.40">
    <property type="entry name" value="lambda repressor-like DNA-binding domains"/>
    <property type="match status" value="1"/>
</dbReference>
<dbReference type="PROSITE" id="PS50943">
    <property type="entry name" value="HTH_CROC1"/>
    <property type="match status" value="1"/>
</dbReference>
<organism evidence="2 3">
    <name type="scientific">Sulfuriferula plumbiphila</name>
    <dbReference type="NCBI Taxonomy" id="171865"/>
    <lineage>
        <taxon>Bacteria</taxon>
        <taxon>Pseudomonadati</taxon>
        <taxon>Pseudomonadota</taxon>
        <taxon>Betaproteobacteria</taxon>
        <taxon>Nitrosomonadales</taxon>
        <taxon>Sulfuricellaceae</taxon>
        <taxon>Sulfuriferula</taxon>
    </lineage>
</organism>
<dbReference type="InterPro" id="IPR010982">
    <property type="entry name" value="Lambda_DNA-bd_dom_sf"/>
</dbReference>
<dbReference type="OrthoDB" id="9809434at2"/>
<evidence type="ECO:0000259" key="1">
    <source>
        <dbReference type="PROSITE" id="PS50943"/>
    </source>
</evidence>
<feature type="domain" description="HTH cro/C1-type" evidence="1">
    <location>
        <begin position="36"/>
        <end position="92"/>
    </location>
</feature>
<dbReference type="GO" id="GO:0003677">
    <property type="term" value="F:DNA binding"/>
    <property type="evidence" value="ECO:0007669"/>
    <property type="project" value="InterPro"/>
</dbReference>
<gene>
    <name evidence="2" type="ORF">TPL01_20940</name>
</gene>
<dbReference type="SUPFAM" id="SSF47413">
    <property type="entry name" value="lambda repressor-like DNA-binding domains"/>
    <property type="match status" value="1"/>
</dbReference>
<keyword evidence="3" id="KW-1185">Reference proteome</keyword>
<evidence type="ECO:0000313" key="2">
    <source>
        <dbReference type="EMBL" id="GEP30956.1"/>
    </source>
</evidence>
<proteinExistence type="predicted"/>
<protein>
    <submittedName>
        <fullName evidence="2">Fis family transcriptional regulator</fullName>
    </submittedName>
</protein>
<accession>A0A512L8Y9</accession>
<reference evidence="2 3" key="1">
    <citation type="submission" date="2019-07" db="EMBL/GenBank/DDBJ databases">
        <title>Whole genome shotgun sequence of Thiobacillus plumbophilus NBRC 107929.</title>
        <authorList>
            <person name="Hosoyama A."/>
            <person name="Uohara A."/>
            <person name="Ohji S."/>
            <person name="Ichikawa N."/>
        </authorList>
    </citation>
    <scope>NUCLEOTIDE SEQUENCE [LARGE SCALE GENOMIC DNA]</scope>
    <source>
        <strain evidence="2 3">NBRC 107929</strain>
    </source>
</reference>
<dbReference type="InterPro" id="IPR001387">
    <property type="entry name" value="Cro/C1-type_HTH"/>
</dbReference>